<dbReference type="RefSeq" id="WP_179910546.1">
    <property type="nucleotide sequence ID" value="NZ_CP058910.1"/>
</dbReference>
<dbReference type="GeneID" id="56077098"/>
<sequence length="276" mass="31781">MPDESDVKAVLDQLNSLTQSRVKFQILLDAADGLDADAVTEAYPGVPYTNKSKKDELKKEGLVREDDGEITLTQRGRHIERSLRTLFDEFLIDNRVRPFFRSIECDDEYVPDVTHFAQDATIHRESDDLDLTVKNRYKECLRESETLRELLPFPLGLRQPTEAELVTDDAFDAEYVLSDDFFSDITNNAHYQQRMYDYAADGTVSWYVASELPYMLSVFDDRVLFITQNGRLKIALESADEDIVDWARERYRTIREAAAELDLASENGGVRIERTE</sequence>
<evidence type="ECO:0000259" key="1">
    <source>
        <dbReference type="Pfam" id="PF08350"/>
    </source>
</evidence>
<evidence type="ECO:0000313" key="3">
    <source>
        <dbReference type="Proteomes" id="UP000509667"/>
    </source>
</evidence>
<organism evidence="2 3">
    <name type="scientific">Halosimplex rubrum</name>
    <dbReference type="NCBI Taxonomy" id="869889"/>
    <lineage>
        <taxon>Archaea</taxon>
        <taxon>Methanobacteriati</taxon>
        <taxon>Methanobacteriota</taxon>
        <taxon>Stenosarchaea group</taxon>
        <taxon>Halobacteria</taxon>
        <taxon>Halobacteriales</taxon>
        <taxon>Haloarculaceae</taxon>
        <taxon>Halosimplex</taxon>
    </lineage>
</organism>
<name>A0A7D5T361_9EURY</name>
<dbReference type="EMBL" id="CP058910">
    <property type="protein sequence ID" value="QLH76610.1"/>
    <property type="molecule type" value="Genomic_DNA"/>
</dbReference>
<dbReference type="OrthoDB" id="330490at2157"/>
<dbReference type="Pfam" id="PF08350">
    <property type="entry name" value="FilR1_middle"/>
    <property type="match status" value="1"/>
</dbReference>
<accession>A0A7D5T361</accession>
<evidence type="ECO:0000313" key="2">
    <source>
        <dbReference type="EMBL" id="QLH76610.1"/>
    </source>
</evidence>
<feature type="domain" description="Methanogenesis regulatory protein FilR1 middle" evidence="1">
    <location>
        <begin position="135"/>
        <end position="256"/>
    </location>
</feature>
<dbReference type="Proteomes" id="UP000509667">
    <property type="component" value="Chromosome"/>
</dbReference>
<protein>
    <recommendedName>
        <fullName evidence="1">Methanogenesis regulatory protein FilR1 middle domain-containing protein</fullName>
    </recommendedName>
</protein>
<keyword evidence="3" id="KW-1185">Reference proteome</keyword>
<gene>
    <name evidence="2" type="ORF">HZS55_04505</name>
</gene>
<reference evidence="2 3" key="1">
    <citation type="submission" date="2020-07" db="EMBL/GenBank/DDBJ databases">
        <title>Halosimplex pelagicum sp. nov. and Halosimplex rubrum sp. nov., isolated from salted brown alga Laminaria, and emended description of the genus Halosimplex.</title>
        <authorList>
            <person name="Cui H."/>
        </authorList>
    </citation>
    <scope>NUCLEOTIDE SEQUENCE [LARGE SCALE GENOMIC DNA]</scope>
    <source>
        <strain evidence="2 3">R27</strain>
    </source>
</reference>
<dbReference type="InterPro" id="IPR013561">
    <property type="entry name" value="FilR1_middle_dom"/>
</dbReference>
<dbReference type="AlphaFoldDB" id="A0A7D5T361"/>
<dbReference type="KEGG" id="hrr:HZS55_04505"/>
<proteinExistence type="predicted"/>